<evidence type="ECO:0000259" key="2">
    <source>
        <dbReference type="Pfam" id="PF14338"/>
    </source>
</evidence>
<feature type="domain" description="Restriction system protein Mrr-like N-terminal" evidence="2">
    <location>
        <begin position="8"/>
        <end position="89"/>
    </location>
</feature>
<dbReference type="Pfam" id="PF07728">
    <property type="entry name" value="AAA_5"/>
    <property type="match status" value="2"/>
</dbReference>
<evidence type="ECO:0000313" key="3">
    <source>
        <dbReference type="EMBL" id="PDW02275.1"/>
    </source>
</evidence>
<dbReference type="PANTHER" id="PTHR37291">
    <property type="entry name" value="5-METHYLCYTOSINE-SPECIFIC RESTRICTION ENZYME B"/>
    <property type="match status" value="1"/>
</dbReference>
<dbReference type="RefSeq" id="WP_097644889.1">
    <property type="nucleotide sequence ID" value="NZ_NQWI01000077.1"/>
</dbReference>
<feature type="domain" description="ATPase dynein-related AAA" evidence="1">
    <location>
        <begin position="150"/>
        <end position="181"/>
    </location>
</feature>
<reference evidence="4" key="1">
    <citation type="submission" date="2017-08" db="EMBL/GenBank/DDBJ databases">
        <authorList>
            <person name="Grouzdev D.S."/>
            <person name="Gaisin V.A."/>
            <person name="Rysina M.S."/>
            <person name="Gorlenko V.M."/>
        </authorList>
    </citation>
    <scope>NUCLEOTIDE SEQUENCE [LARGE SCALE GENOMIC DNA]</scope>
    <source>
        <strain evidence="4">Kir15-3F</strain>
    </source>
</reference>
<dbReference type="EMBL" id="NQWI01000077">
    <property type="protein sequence ID" value="PDW02275.1"/>
    <property type="molecule type" value="Genomic_DNA"/>
</dbReference>
<dbReference type="Proteomes" id="UP000220527">
    <property type="component" value="Unassembled WGS sequence"/>
</dbReference>
<dbReference type="PANTHER" id="PTHR37291:SF1">
    <property type="entry name" value="TYPE IV METHYL-DIRECTED RESTRICTION ENZYME ECOKMCRB SUBUNIT"/>
    <property type="match status" value="1"/>
</dbReference>
<organism evidence="3 4">
    <name type="scientific">Candidatus Viridilinea mediisalina</name>
    <dbReference type="NCBI Taxonomy" id="2024553"/>
    <lineage>
        <taxon>Bacteria</taxon>
        <taxon>Bacillati</taxon>
        <taxon>Chloroflexota</taxon>
        <taxon>Chloroflexia</taxon>
        <taxon>Chloroflexales</taxon>
        <taxon>Chloroflexineae</taxon>
        <taxon>Oscillochloridaceae</taxon>
        <taxon>Candidatus Viridilinea</taxon>
    </lineage>
</organism>
<dbReference type="AlphaFoldDB" id="A0A2A6RHB4"/>
<dbReference type="GO" id="GO:0016887">
    <property type="term" value="F:ATP hydrolysis activity"/>
    <property type="evidence" value="ECO:0007669"/>
    <property type="project" value="InterPro"/>
</dbReference>
<feature type="domain" description="ATPase dynein-related AAA" evidence="1">
    <location>
        <begin position="264"/>
        <end position="356"/>
    </location>
</feature>
<evidence type="ECO:0008006" key="5">
    <source>
        <dbReference type="Google" id="ProtNLM"/>
    </source>
</evidence>
<accession>A0A2A6RHB4</accession>
<keyword evidence="4" id="KW-1185">Reference proteome</keyword>
<name>A0A2A6RHB4_9CHLR</name>
<evidence type="ECO:0000313" key="4">
    <source>
        <dbReference type="Proteomes" id="UP000220527"/>
    </source>
</evidence>
<dbReference type="InterPro" id="IPR011704">
    <property type="entry name" value="ATPase_dyneun-rel_AAA"/>
</dbReference>
<gene>
    <name evidence="3" type="ORF">CJ255_14880</name>
</gene>
<dbReference type="Pfam" id="PF14338">
    <property type="entry name" value="Mrr_N"/>
    <property type="match status" value="1"/>
</dbReference>
<dbReference type="Gene3D" id="3.40.50.300">
    <property type="entry name" value="P-loop containing nucleotide triphosphate hydrolases"/>
    <property type="match status" value="1"/>
</dbReference>
<sequence length="600" mass="66653">MPLPKHDEIEEPLLRAIAAQGGKVRRADVVQPLADHFQLSDEQLRETVESGANRWKNRIAWVRSNLCKKGELDSPKRGIWRITDTGRQRIGQTVAAPLDEPELPTLSDDDAPLPATPESLLQALIAELRAELLVDEEIVRRIYHALLAGHVILSGPPGTGKTELARRLPELLWQSEVDLVAGANPNPIGPVAQQQRERRLSSAFATLLVTATDEWSVRTLIGGLAPFSVNDKPTYRIQYGHLAQAIFANWAVDLQNPAGWLTSPRQSVRMPSCLHDGDTEEFRGCWLVIDEFNRAPIDLALGDALTALGGTGRLRVPIEGGSAELPIPRDFRIIGTLNSFDRNYLNQLSEALKRRFAFIEIPPPTRQQRAAEQAIVLAKVLHSIAHLDPQITSSDDGHVRWAAVVQITRPWGSNSITWHAPNEPLATVFDFIWNIFECIRIYRQLGTAQAISLLRQMLIAGAVQPGMSLDQWVALADQALCDTIADQLQVLLPDELEVLMTILDANSTAAAVTAKLNTNLQHLQSKPRRFMAQANALNAVVQPDGSAIVSLNEDADAYNDQQPPQLSEEQVVKLFHWQNDRHPLPRFVKRLHAFKVERGL</sequence>
<dbReference type="GO" id="GO:0005524">
    <property type="term" value="F:ATP binding"/>
    <property type="evidence" value="ECO:0007669"/>
    <property type="project" value="InterPro"/>
</dbReference>
<dbReference type="OrthoDB" id="9781481at2"/>
<protein>
    <recommendedName>
        <fullName evidence="5">AAA+ ATPase domain-containing protein</fullName>
    </recommendedName>
</protein>
<dbReference type="SUPFAM" id="SSF52540">
    <property type="entry name" value="P-loop containing nucleoside triphosphate hydrolases"/>
    <property type="match status" value="1"/>
</dbReference>
<dbReference type="InterPro" id="IPR025745">
    <property type="entry name" value="Mrr-like_N_dom"/>
</dbReference>
<proteinExistence type="predicted"/>
<dbReference type="InterPro" id="IPR052934">
    <property type="entry name" value="Methyl-DNA_Rec/Restrict_Enz"/>
</dbReference>
<dbReference type="InterPro" id="IPR027417">
    <property type="entry name" value="P-loop_NTPase"/>
</dbReference>
<evidence type="ECO:0000259" key="1">
    <source>
        <dbReference type="Pfam" id="PF07728"/>
    </source>
</evidence>
<comment type="caution">
    <text evidence="3">The sequence shown here is derived from an EMBL/GenBank/DDBJ whole genome shotgun (WGS) entry which is preliminary data.</text>
</comment>